<feature type="region of interest" description="Disordered" evidence="8">
    <location>
        <begin position="396"/>
        <end position="458"/>
    </location>
</feature>
<dbReference type="PROSITE" id="PS51083">
    <property type="entry name" value="ZF_HIT"/>
    <property type="match status" value="1"/>
</dbReference>
<dbReference type="EMBL" id="LWDD02001111">
    <property type="protein sequence ID" value="KAE8252519.1"/>
    <property type="molecule type" value="Genomic_DNA"/>
</dbReference>
<comment type="caution">
    <text evidence="11">The sequence shown here is derived from an EMBL/GenBank/DDBJ whole genome shotgun (WGS) entry which is preliminary data.</text>
</comment>
<feature type="region of interest" description="Disordered" evidence="8">
    <location>
        <begin position="723"/>
        <end position="823"/>
    </location>
</feature>
<keyword evidence="1" id="KW-0597">Phosphoprotein</keyword>
<dbReference type="InterPro" id="IPR057721">
    <property type="entry name" value="BCD1_alpha/beta"/>
</dbReference>
<proteinExistence type="inferred from homology"/>
<dbReference type="Proteomes" id="UP000836402">
    <property type="component" value="Unassembled WGS sequence"/>
</dbReference>
<reference evidence="10" key="3">
    <citation type="submission" date="2020-10" db="EMBL/GenBank/DDBJ databases">
        <authorList>
            <person name="Sedaghatjoo S."/>
        </authorList>
    </citation>
    <scope>NUCLEOTIDE SEQUENCE</scope>
    <source>
        <strain evidence="10">AZH3</strain>
    </source>
</reference>
<reference evidence="11" key="2">
    <citation type="journal article" date="2019" name="IMA Fungus">
        <title>Genome sequencing and comparison of five Tilletia species to identify candidate genes for the detection of regulated species infecting wheat.</title>
        <authorList>
            <person name="Nguyen H.D.T."/>
            <person name="Sultana T."/>
            <person name="Kesanakurti P."/>
            <person name="Hambleton S."/>
        </authorList>
    </citation>
    <scope>NUCLEOTIDE SEQUENCE</scope>
    <source>
        <strain evidence="11">DAOMC 238032</strain>
    </source>
</reference>
<feature type="compositionally biased region" description="Acidic residues" evidence="8">
    <location>
        <begin position="725"/>
        <end position="740"/>
    </location>
</feature>
<dbReference type="CDD" id="cd23023">
    <property type="entry name" value="zf-HIT_BCD1"/>
    <property type="match status" value="1"/>
</dbReference>
<dbReference type="Proteomes" id="UP000077671">
    <property type="component" value="Unassembled WGS sequence"/>
</dbReference>
<dbReference type="Pfam" id="PF04438">
    <property type="entry name" value="zf-HIT"/>
    <property type="match status" value="1"/>
</dbReference>
<feature type="region of interest" description="Disordered" evidence="8">
    <location>
        <begin position="45"/>
        <end position="80"/>
    </location>
</feature>
<feature type="compositionally biased region" description="Basic and acidic residues" evidence="8">
    <location>
        <begin position="647"/>
        <end position="658"/>
    </location>
</feature>
<feature type="region of interest" description="Disordered" evidence="8">
    <location>
        <begin position="149"/>
        <end position="170"/>
    </location>
</feature>
<dbReference type="GO" id="GO:0048254">
    <property type="term" value="P:snoRNA localization"/>
    <property type="evidence" value="ECO:0007669"/>
    <property type="project" value="TreeGrafter"/>
</dbReference>
<feature type="domain" description="HIT-type" evidence="9">
    <location>
        <begin position="9"/>
        <end position="41"/>
    </location>
</feature>
<organism evidence="11 12">
    <name type="scientific">Tilletia caries</name>
    <name type="common">wheat bunt fungus</name>
    <dbReference type="NCBI Taxonomy" id="13290"/>
    <lineage>
        <taxon>Eukaryota</taxon>
        <taxon>Fungi</taxon>
        <taxon>Dikarya</taxon>
        <taxon>Basidiomycota</taxon>
        <taxon>Ustilaginomycotina</taxon>
        <taxon>Exobasidiomycetes</taxon>
        <taxon>Tilletiales</taxon>
        <taxon>Tilletiaceae</taxon>
        <taxon>Tilletia</taxon>
    </lineage>
</organism>
<evidence type="ECO:0000313" key="13">
    <source>
        <dbReference type="Proteomes" id="UP000836402"/>
    </source>
</evidence>
<dbReference type="EMBL" id="CAJHJG010004038">
    <property type="protein sequence ID" value="CAD6937732.1"/>
    <property type="molecule type" value="Genomic_DNA"/>
</dbReference>
<sequence length="840" mass="88969">MPAACVSACEECAQPSKYTCPACGAHTCSLVCTKKHKTTTCDTNTAAPAPSTAQQQVTPSATPTPTPSTSGDRRTLPRKRKAEEFIPLSEYGEHDLLADYRFLNHIGRFAEQAGRDLVRSRIIRSGTGGSVVPLTPAAQTALGTAAAATAVPGPRGRDGQGEGGGKNGAGALSLAQQRMEALRKQLAYRRIPIMLLPEGMRNRRRNQSSWRGREKEMVFTMEVKFPFGQSRKGKEKENDMDIVMRTSVDDEEAPTKQLDEECSWQECFLIPHAPGSSRLVTSIGAEVLQKAGVRPERLPSTKARRGKRQQTKEGQDTPHSQHDRADWQSVDGSIWAQLGLQEETHVSDVDMDSSMPVSTLLPPGTHLLIPLHPMKLRNESSLKYIQWYERHGKSAEEEAAKGGVGVDDAAGGRHGAQPSQGQPGLPDPQDAQGAEGRGRDNGWAGMRQQRTDTAVEDVPPQIEAHASGTYPTSHAYPTYDYGIYAHGQSYTNGVAYGQGHGYGYVQPVQQAAVPLFSTSLLQNLSQKVDSIQQQRLQAQWGQHPIEHTPAPQILPDTVADENLVTKEEAAASSAASETASAPKVARTMLEIGGGSDLTVEDVLRKIPWGWGLVEFPTVELWPEEKYRDALRGGRIQVLPPQGSAPDPQDKAVSKKLQDEPGDVDAARSGVAGTQLGARGDGNVSTRAVGTSSANGSSSAATGIVAIGVRGRGPGQALTLVAYGSSDEEGSDQDDDDDGPPEEFSSRGPNDVVQKGGGDVCGKVHSGARPTSALDSAPAPASSSVTPVSDAVGAGQRDGDSPTRAEDDDDGEDDGRTGAIAAGGGLAALAQQLGWGASTPP</sequence>
<evidence type="ECO:0000256" key="4">
    <source>
        <dbReference type="ARBA" id="ARBA00022833"/>
    </source>
</evidence>
<dbReference type="GO" id="GO:0000492">
    <property type="term" value="P:box C/D snoRNP assembly"/>
    <property type="evidence" value="ECO:0007669"/>
    <property type="project" value="TreeGrafter"/>
</dbReference>
<feature type="region of interest" description="Disordered" evidence="8">
    <location>
        <begin position="291"/>
        <end position="329"/>
    </location>
</feature>
<evidence type="ECO:0000256" key="8">
    <source>
        <dbReference type="SAM" id="MobiDB-lite"/>
    </source>
</evidence>
<feature type="compositionally biased region" description="Basic and acidic residues" evidence="8">
    <location>
        <begin position="310"/>
        <end position="326"/>
    </location>
</feature>
<evidence type="ECO:0000256" key="7">
    <source>
        <dbReference type="PROSITE-ProRule" id="PRU00453"/>
    </source>
</evidence>
<feature type="compositionally biased region" description="Low complexity" evidence="8">
    <location>
        <begin position="45"/>
        <end position="70"/>
    </location>
</feature>
<evidence type="ECO:0000313" key="12">
    <source>
        <dbReference type="Proteomes" id="UP000077671"/>
    </source>
</evidence>
<dbReference type="SUPFAM" id="SSF144232">
    <property type="entry name" value="HIT/MYND zinc finger-like"/>
    <property type="match status" value="1"/>
</dbReference>
<dbReference type="PANTHER" id="PTHR13483:SF3">
    <property type="entry name" value="BOX C_D SNORNA PROTEIN 1"/>
    <property type="match status" value="1"/>
</dbReference>
<feature type="region of interest" description="Disordered" evidence="8">
    <location>
        <begin position="636"/>
        <end position="698"/>
    </location>
</feature>
<evidence type="ECO:0000259" key="9">
    <source>
        <dbReference type="PROSITE" id="PS51083"/>
    </source>
</evidence>
<name>A0A177V8Z2_9BASI</name>
<evidence type="ECO:0000256" key="1">
    <source>
        <dbReference type="ARBA" id="ARBA00022553"/>
    </source>
</evidence>
<evidence type="ECO:0000313" key="10">
    <source>
        <dbReference type="EMBL" id="CAD6937732.1"/>
    </source>
</evidence>
<keyword evidence="3 7" id="KW-0863">Zinc-finger</keyword>
<dbReference type="Pfam" id="PF25790">
    <property type="entry name" value="BCD1"/>
    <property type="match status" value="1"/>
</dbReference>
<dbReference type="GO" id="GO:0000463">
    <property type="term" value="P:maturation of LSU-rRNA from tricistronic rRNA transcript (SSU-rRNA, 5.8S rRNA, LSU-rRNA)"/>
    <property type="evidence" value="ECO:0007669"/>
    <property type="project" value="TreeGrafter"/>
</dbReference>
<dbReference type="PANTHER" id="PTHR13483">
    <property type="entry name" value="BOX C_D SNORNA PROTEIN 1-RELATED"/>
    <property type="match status" value="1"/>
</dbReference>
<feature type="compositionally biased region" description="Low complexity" evidence="8">
    <location>
        <begin position="769"/>
        <end position="790"/>
    </location>
</feature>
<dbReference type="GO" id="GO:0008270">
    <property type="term" value="F:zinc ion binding"/>
    <property type="evidence" value="ECO:0007669"/>
    <property type="project" value="UniProtKB-UniRule"/>
</dbReference>
<evidence type="ECO:0000256" key="6">
    <source>
        <dbReference type="ARBA" id="ARBA00049654"/>
    </source>
</evidence>
<reference evidence="11" key="1">
    <citation type="submission" date="2016-04" db="EMBL/GenBank/DDBJ databases">
        <authorList>
            <person name="Nguyen H.D."/>
            <person name="Kesanakurti P."/>
            <person name="Cullis J."/>
            <person name="Levesque C.A."/>
            <person name="Hambleton S."/>
        </authorList>
    </citation>
    <scope>NUCLEOTIDE SEQUENCE</scope>
    <source>
        <strain evidence="11">DAOMC 238032</strain>
    </source>
</reference>
<comment type="function">
    <text evidence="5">Required for box C/D snoRNAs accumulation involved in snoRNA processing, snoRNA transport to the nucleolus and ribosome biogenesis.</text>
</comment>
<evidence type="ECO:0000256" key="3">
    <source>
        <dbReference type="ARBA" id="ARBA00022771"/>
    </source>
</evidence>
<keyword evidence="13" id="KW-1185">Reference proteome</keyword>
<keyword evidence="2" id="KW-0479">Metal-binding</keyword>
<dbReference type="AlphaFoldDB" id="A0A177V8Z2"/>
<evidence type="ECO:0000313" key="11">
    <source>
        <dbReference type="EMBL" id="KAE8252519.1"/>
    </source>
</evidence>
<feature type="compositionally biased region" description="Low complexity" evidence="8">
    <location>
        <begin position="689"/>
        <end position="698"/>
    </location>
</feature>
<gene>
    <name evidence="11" type="ORF">A4X03_0g6141</name>
    <name evidence="10" type="ORF">JKIAZH3_G1329</name>
</gene>
<dbReference type="GO" id="GO:0070761">
    <property type="term" value="C:pre-snoRNP complex"/>
    <property type="evidence" value="ECO:0007669"/>
    <property type="project" value="TreeGrafter"/>
</dbReference>
<protein>
    <recommendedName>
        <fullName evidence="9">HIT-type domain-containing protein</fullName>
    </recommendedName>
</protein>
<accession>A0A177V8Z2</accession>
<comment type="similarity">
    <text evidence="6">Belongs to the BCD1 family.</text>
</comment>
<dbReference type="InterPro" id="IPR051639">
    <property type="entry name" value="BCD1"/>
</dbReference>
<dbReference type="GO" id="GO:0005634">
    <property type="term" value="C:nucleus"/>
    <property type="evidence" value="ECO:0007669"/>
    <property type="project" value="TreeGrafter"/>
</dbReference>
<dbReference type="Gene3D" id="3.30.60.190">
    <property type="match status" value="1"/>
</dbReference>
<dbReference type="InterPro" id="IPR007529">
    <property type="entry name" value="Znf_HIT"/>
</dbReference>
<evidence type="ECO:0000256" key="5">
    <source>
        <dbReference type="ARBA" id="ARBA00049598"/>
    </source>
</evidence>
<evidence type="ECO:0000256" key="2">
    <source>
        <dbReference type="ARBA" id="ARBA00022723"/>
    </source>
</evidence>
<keyword evidence="4" id="KW-0862">Zinc</keyword>